<dbReference type="Gene3D" id="3.60.15.10">
    <property type="entry name" value="Ribonuclease Z/Hydroxyacylglutathione hydrolase-like"/>
    <property type="match status" value="1"/>
</dbReference>
<evidence type="ECO:0000313" key="1">
    <source>
        <dbReference type="EMBL" id="HEW52647.1"/>
    </source>
</evidence>
<reference evidence="1" key="1">
    <citation type="journal article" date="2020" name="mSystems">
        <title>Genome- and Community-Level Interaction Insights into Carbon Utilization and Element Cycling Functions of Hydrothermarchaeota in Hydrothermal Sediment.</title>
        <authorList>
            <person name="Zhou Z."/>
            <person name="Liu Y."/>
            <person name="Xu W."/>
            <person name="Pan J."/>
            <person name="Luo Z.H."/>
            <person name="Li M."/>
        </authorList>
    </citation>
    <scope>NUCLEOTIDE SEQUENCE [LARGE SCALE GENOMIC DNA]</scope>
    <source>
        <strain evidence="1">SpSt-16</strain>
    </source>
</reference>
<accession>A0A7C2VLM0</accession>
<dbReference type="GO" id="GO:0006303">
    <property type="term" value="P:double-strand break repair via nonhomologous end joining"/>
    <property type="evidence" value="ECO:0007669"/>
    <property type="project" value="TreeGrafter"/>
</dbReference>
<dbReference type="SUPFAM" id="SSF56281">
    <property type="entry name" value="Metallo-hydrolase/oxidoreductase"/>
    <property type="match status" value="1"/>
</dbReference>
<protein>
    <recommendedName>
        <fullName evidence="2">MBL fold metallo-hydrolase</fullName>
    </recommendedName>
</protein>
<proteinExistence type="predicted"/>
<dbReference type="GO" id="GO:0003684">
    <property type="term" value="F:damaged DNA binding"/>
    <property type="evidence" value="ECO:0007669"/>
    <property type="project" value="TreeGrafter"/>
</dbReference>
<dbReference type="GO" id="GO:0036297">
    <property type="term" value="P:interstrand cross-link repair"/>
    <property type="evidence" value="ECO:0007669"/>
    <property type="project" value="TreeGrafter"/>
</dbReference>
<comment type="caution">
    <text evidence="1">The sequence shown here is derived from an EMBL/GenBank/DDBJ whole genome shotgun (WGS) entry which is preliminary data.</text>
</comment>
<organism evidence="1">
    <name type="scientific">Ignisphaera aggregans</name>
    <dbReference type="NCBI Taxonomy" id="334771"/>
    <lineage>
        <taxon>Archaea</taxon>
        <taxon>Thermoproteota</taxon>
        <taxon>Thermoprotei</taxon>
        <taxon>Desulfurococcales</taxon>
        <taxon>Desulfurococcaceae</taxon>
        <taxon>Ignisphaera</taxon>
    </lineage>
</organism>
<dbReference type="AlphaFoldDB" id="A0A7C2VLM0"/>
<sequence length="285" mass="32577">MEVTIGRRGAIIFPHNLCVDGHENGCIYRFVTHIHADHIIDVDKSIAFSRHVIGTPITLELLKAMGYTIPQSKSLALNYGQSMDLNSNGFVRLRVHEADHIPGAAQVVLEMDGLTVGYTGDFRNPGSKTAILKDLDILIIDATYGDPSYVRESEEAIMSEFVKLLKRLLSYGPVAIYAYHGKINDIMIKLRAWGIDAPYILPWSQWNIYMVLSRYGYSTTNVYLDATKEAEEVKRTQWYIEFNLTSKLSYMKRRRGISHIVVTGRYGKKIMRMGDAWDHRFKRPR</sequence>
<dbReference type="InterPro" id="IPR036866">
    <property type="entry name" value="RibonucZ/Hydroxyglut_hydro"/>
</dbReference>
<dbReference type="PANTHER" id="PTHR23240">
    <property type="entry name" value="DNA CROSS-LINK REPAIR PROTEIN PSO2/SNM1-RELATED"/>
    <property type="match status" value="1"/>
</dbReference>
<dbReference type="GO" id="GO:0035312">
    <property type="term" value="F:5'-3' DNA exonuclease activity"/>
    <property type="evidence" value="ECO:0007669"/>
    <property type="project" value="TreeGrafter"/>
</dbReference>
<gene>
    <name evidence="1" type="ORF">ENO77_00450</name>
</gene>
<name>A0A7C2VLM0_9CREN</name>
<dbReference type="EMBL" id="DSGT01000002">
    <property type="protein sequence ID" value="HEW52647.1"/>
    <property type="molecule type" value="Genomic_DNA"/>
</dbReference>
<evidence type="ECO:0008006" key="2">
    <source>
        <dbReference type="Google" id="ProtNLM"/>
    </source>
</evidence>